<dbReference type="PANTHER" id="PTHR12815">
    <property type="entry name" value="SORTING AND ASSEMBLY MACHINERY SAMM50 PROTEIN FAMILY MEMBER"/>
    <property type="match status" value="1"/>
</dbReference>
<dbReference type="InterPro" id="IPR034746">
    <property type="entry name" value="POTRA"/>
</dbReference>
<dbReference type="Pfam" id="PF07244">
    <property type="entry name" value="POTRA"/>
    <property type="match status" value="4"/>
</dbReference>
<dbReference type="Gene3D" id="2.40.160.50">
    <property type="entry name" value="membrane protein fhac: a member of the omp85/tpsb transporter family"/>
    <property type="match status" value="1"/>
</dbReference>
<evidence type="ECO:0000313" key="10">
    <source>
        <dbReference type="EMBL" id="MBO8472708.1"/>
    </source>
</evidence>
<comment type="caution">
    <text evidence="10">The sequence shown here is derived from an EMBL/GenBank/DDBJ whole genome shotgun (WGS) entry which is preliminary data.</text>
</comment>
<evidence type="ECO:0000256" key="2">
    <source>
        <dbReference type="ARBA" id="ARBA00022452"/>
    </source>
</evidence>
<accession>A0A9D9IJ26</accession>
<keyword evidence="2" id="KW-1134">Transmembrane beta strand</keyword>
<evidence type="ECO:0000256" key="1">
    <source>
        <dbReference type="ARBA" id="ARBA00004370"/>
    </source>
</evidence>
<dbReference type="InterPro" id="IPR039910">
    <property type="entry name" value="D15-like"/>
</dbReference>
<reference evidence="10" key="1">
    <citation type="submission" date="2020-10" db="EMBL/GenBank/DDBJ databases">
        <authorList>
            <person name="Gilroy R."/>
        </authorList>
    </citation>
    <scope>NUCLEOTIDE SEQUENCE</scope>
    <source>
        <strain evidence="10">B1-8020</strain>
    </source>
</reference>
<evidence type="ECO:0000256" key="5">
    <source>
        <dbReference type="ARBA" id="ARBA00022737"/>
    </source>
</evidence>
<dbReference type="NCBIfam" id="TIGR03303">
    <property type="entry name" value="OM_YaeT"/>
    <property type="match status" value="1"/>
</dbReference>
<name>A0A9D9IJ26_9BACT</name>
<dbReference type="EMBL" id="JADIMA010000036">
    <property type="protein sequence ID" value="MBO8472708.1"/>
    <property type="molecule type" value="Genomic_DNA"/>
</dbReference>
<dbReference type="InterPro" id="IPR023707">
    <property type="entry name" value="OM_assembly_BamA"/>
</dbReference>
<feature type="domain" description="POTRA" evidence="9">
    <location>
        <begin position="16"/>
        <end position="92"/>
    </location>
</feature>
<protein>
    <recommendedName>
        <fullName evidence="8">Outer membrane protein assembly factor BamA</fullName>
    </recommendedName>
</protein>
<dbReference type="AlphaFoldDB" id="A0A9D9IJ26"/>
<dbReference type="PANTHER" id="PTHR12815:SF47">
    <property type="entry name" value="TRANSLOCATION AND ASSEMBLY MODULE SUBUNIT TAMA"/>
    <property type="match status" value="1"/>
</dbReference>
<dbReference type="PROSITE" id="PS51779">
    <property type="entry name" value="POTRA"/>
    <property type="match status" value="1"/>
</dbReference>
<dbReference type="GO" id="GO:0009279">
    <property type="term" value="C:cell outer membrane"/>
    <property type="evidence" value="ECO:0007669"/>
    <property type="project" value="UniProtKB-UniRule"/>
</dbReference>
<dbReference type="InterPro" id="IPR000184">
    <property type="entry name" value="Bac_surfAg_D15"/>
</dbReference>
<evidence type="ECO:0000256" key="7">
    <source>
        <dbReference type="ARBA" id="ARBA00023237"/>
    </source>
</evidence>
<evidence type="ECO:0000256" key="8">
    <source>
        <dbReference type="NCBIfam" id="TIGR03303"/>
    </source>
</evidence>
<gene>
    <name evidence="10" type="primary">bamA</name>
    <name evidence="10" type="ORF">IAB81_03660</name>
</gene>
<evidence type="ECO:0000313" key="11">
    <source>
        <dbReference type="Proteomes" id="UP000823604"/>
    </source>
</evidence>
<keyword evidence="5" id="KW-0677">Repeat</keyword>
<keyword evidence="3" id="KW-0812">Transmembrane</keyword>
<evidence type="ECO:0000256" key="6">
    <source>
        <dbReference type="ARBA" id="ARBA00023136"/>
    </source>
</evidence>
<dbReference type="Proteomes" id="UP000823604">
    <property type="component" value="Unassembled WGS sequence"/>
</dbReference>
<comment type="subcellular location">
    <subcellularLocation>
        <location evidence="1">Membrane</location>
    </subcellularLocation>
</comment>
<keyword evidence="7" id="KW-0998">Cell outer membrane</keyword>
<dbReference type="GO" id="GO:0071709">
    <property type="term" value="P:membrane assembly"/>
    <property type="evidence" value="ECO:0007669"/>
    <property type="project" value="InterPro"/>
</dbReference>
<proteinExistence type="predicted"/>
<evidence type="ECO:0000256" key="3">
    <source>
        <dbReference type="ARBA" id="ARBA00022692"/>
    </source>
</evidence>
<evidence type="ECO:0000259" key="9">
    <source>
        <dbReference type="PROSITE" id="PS51779"/>
    </source>
</evidence>
<keyword evidence="4" id="KW-0732">Signal</keyword>
<evidence type="ECO:0000256" key="4">
    <source>
        <dbReference type="ARBA" id="ARBA00022729"/>
    </source>
</evidence>
<dbReference type="InterPro" id="IPR010827">
    <property type="entry name" value="BamA/TamA_POTRA"/>
</dbReference>
<dbReference type="PIRSF" id="PIRSF006076">
    <property type="entry name" value="OM_assembly_OMP85"/>
    <property type="match status" value="1"/>
</dbReference>
<dbReference type="Gene3D" id="3.10.20.310">
    <property type="entry name" value="membrane protein fhac"/>
    <property type="match status" value="5"/>
</dbReference>
<feature type="non-terminal residue" evidence="10">
    <location>
        <position position="1"/>
    </location>
</feature>
<dbReference type="Pfam" id="PF01103">
    <property type="entry name" value="Omp85"/>
    <property type="match status" value="1"/>
</dbReference>
<keyword evidence="6" id="KW-0472">Membrane</keyword>
<sequence length="821" mass="94189">QEMVPVTVDYNNPREYIVGGVSVNGNIHFSTKQIIDLTGLSVGMRVTVPSDGLTSIVKRLWHQQYFDEVALNAYTRVPDSDTAYFVVNIVERPRIAKWEFQGIRKGEKDDLNERLKFHRGDELSEYVIRTSKDIITRYFKDKGFGLVEVDVIAQKDTMIRRGVNVLFNIDKGPKVKIDKITFEGVTGIKEYKLEKAMKKTKDKSWYNFFHSKKFNETEYANDKENLITAFNELGYRDAKIVKDSIYKLPEPGRIGIKFVIDQGKRYYFRNITWTGNSVYTAEALQSVLMIKKGDVYDRVTMQHRLYGGGKQNEYDITKLYMDQGYLFLNVTAKETNIVGDSVDIEIRISEGKPATLNNIIINGNTITNERVIRRQVFTRPGYLFRYSDFERSIREIASLGQFDPEHAMSPAGHSMIPDQMSSTVDIAYNVQEKPSSQFELSGGWGGNTFVLTLGLSFNNFSARRMFEKDAWRPVPLGDAQSLAIRFQTNGTYYTALSASFTEPWLVGKKPTSLSMSVYYTRQTNSSYFFLTNDQYMEVYGFAAGIGTRLKWPDNYFVLYNQLSWQSYKLKDWPYNFIYDTGVSHNVNWSINLSRNSTDQIIYPRSGSEFVLGLQLTPPYSLFRPKNTDYDAMTAQQRYRWVEYHKWTFKGTVYTKLVGDLVLMARAQFGYLGYYNRNLGYSPFEGFLLGGDGMSGYSTYGTEVIALRGYENYSLTPYLPSRYNSSGYAYAGNVYDKFTLELRYPVMLQPQSTIYVLGFLEGGNSWSDIRDFNPFQIKRSAGVGVRIFLPMVGLLGVDWGYGFDAAPGQKKSQIHFVIGQQF</sequence>
<organism evidence="10 11">
    <name type="scientific">Candidatus Merdivivens pullicola</name>
    <dbReference type="NCBI Taxonomy" id="2840872"/>
    <lineage>
        <taxon>Bacteria</taxon>
        <taxon>Pseudomonadati</taxon>
        <taxon>Bacteroidota</taxon>
        <taxon>Bacteroidia</taxon>
        <taxon>Bacteroidales</taxon>
        <taxon>Muribaculaceae</taxon>
        <taxon>Muribaculaceae incertae sedis</taxon>
        <taxon>Candidatus Merdivivens</taxon>
    </lineage>
</organism>
<reference evidence="10" key="2">
    <citation type="journal article" date="2021" name="PeerJ">
        <title>Extensive microbial diversity within the chicken gut microbiome revealed by metagenomics and culture.</title>
        <authorList>
            <person name="Gilroy R."/>
            <person name="Ravi A."/>
            <person name="Getino M."/>
            <person name="Pursley I."/>
            <person name="Horton D.L."/>
            <person name="Alikhan N.F."/>
            <person name="Baker D."/>
            <person name="Gharbi K."/>
            <person name="Hall N."/>
            <person name="Watson M."/>
            <person name="Adriaenssens E.M."/>
            <person name="Foster-Nyarko E."/>
            <person name="Jarju S."/>
            <person name="Secka A."/>
            <person name="Antonio M."/>
            <person name="Oren A."/>
            <person name="Chaudhuri R.R."/>
            <person name="La Ragione R."/>
            <person name="Hildebrand F."/>
            <person name="Pallen M.J."/>
        </authorList>
    </citation>
    <scope>NUCLEOTIDE SEQUENCE</scope>
    <source>
        <strain evidence="10">B1-8020</strain>
    </source>
</reference>